<dbReference type="Proteomes" id="UP000887579">
    <property type="component" value="Unplaced"/>
</dbReference>
<accession>A0AC34FU87</accession>
<evidence type="ECO:0000313" key="2">
    <source>
        <dbReference type="WBParaSite" id="ES5_v2.g20944.t1"/>
    </source>
</evidence>
<organism evidence="1 2">
    <name type="scientific">Panagrolaimus sp. ES5</name>
    <dbReference type="NCBI Taxonomy" id="591445"/>
    <lineage>
        <taxon>Eukaryota</taxon>
        <taxon>Metazoa</taxon>
        <taxon>Ecdysozoa</taxon>
        <taxon>Nematoda</taxon>
        <taxon>Chromadorea</taxon>
        <taxon>Rhabditida</taxon>
        <taxon>Tylenchina</taxon>
        <taxon>Panagrolaimomorpha</taxon>
        <taxon>Panagrolaimoidea</taxon>
        <taxon>Panagrolaimidae</taxon>
        <taxon>Panagrolaimus</taxon>
    </lineage>
</organism>
<name>A0AC34FU87_9BILA</name>
<protein>
    <submittedName>
        <fullName evidence="2">Uncharacterized protein</fullName>
    </submittedName>
</protein>
<sequence>MPNVLAKIIKRNGKDVVQLSEVQHVSRFRLSAVIQNEGKENEFVYLSNQKHICQPLEFSNFIQESPRQIVMALHFQLIKRKIMEKIVQHMVLFTKDEKSECYEYTWSKKDKRFICWPCKDKHKIHVSAKLIKNDKYEECIELCPTEHKYTPIGFIHEDITVKIVTEPGFKLWEQISRKKTLQKLTIYDSNDKNHGYIYSYKLDKKNYFYCI</sequence>
<evidence type="ECO:0000313" key="1">
    <source>
        <dbReference type="Proteomes" id="UP000887579"/>
    </source>
</evidence>
<reference evidence="2" key="1">
    <citation type="submission" date="2022-11" db="UniProtKB">
        <authorList>
            <consortium name="WormBaseParasite"/>
        </authorList>
    </citation>
    <scope>IDENTIFICATION</scope>
</reference>
<dbReference type="WBParaSite" id="ES5_v2.g20944.t1">
    <property type="protein sequence ID" value="ES5_v2.g20944.t1"/>
    <property type="gene ID" value="ES5_v2.g20944"/>
</dbReference>
<proteinExistence type="predicted"/>